<dbReference type="Proteomes" id="UP001241377">
    <property type="component" value="Unassembled WGS sequence"/>
</dbReference>
<keyword evidence="2" id="KW-1185">Reference proteome</keyword>
<organism evidence="1 2">
    <name type="scientific">Naganishia cerealis</name>
    <dbReference type="NCBI Taxonomy" id="610337"/>
    <lineage>
        <taxon>Eukaryota</taxon>
        <taxon>Fungi</taxon>
        <taxon>Dikarya</taxon>
        <taxon>Basidiomycota</taxon>
        <taxon>Agaricomycotina</taxon>
        <taxon>Tremellomycetes</taxon>
        <taxon>Filobasidiales</taxon>
        <taxon>Filobasidiaceae</taxon>
        <taxon>Naganishia</taxon>
    </lineage>
</organism>
<gene>
    <name evidence="1" type="ORF">QFC19_001277</name>
</gene>
<reference evidence="1" key="1">
    <citation type="submission" date="2023-04" db="EMBL/GenBank/DDBJ databases">
        <title>Draft Genome sequencing of Naganishia species isolated from polar environments using Oxford Nanopore Technology.</title>
        <authorList>
            <person name="Leo P."/>
            <person name="Venkateswaran K."/>
        </authorList>
    </citation>
    <scope>NUCLEOTIDE SEQUENCE</scope>
    <source>
        <strain evidence="1">MNA-CCFEE 5261</strain>
    </source>
</reference>
<sequence length="210" mass="23309">MEAPSTVSEEQFQPGYQPTIPETESSDNPAGSLSESMSNVAVPSSMDNLLTPGRSNSYWDISAEVVKESVVAEDIIWYYFRFFVFPLFPDRKASSACSIRVPVENLVGKDTCIAEDFEKQLGDLLELTEVQDCFPESSDPLSTTEHTRHLISCDFIKKIKNAFVTASASYGMGNGLNSCRWENIPELRKLNAEMMKDLGFMPGGSSSLRH</sequence>
<proteinExistence type="predicted"/>
<protein>
    <submittedName>
        <fullName evidence="1">Uncharacterized protein</fullName>
    </submittedName>
</protein>
<evidence type="ECO:0000313" key="2">
    <source>
        <dbReference type="Proteomes" id="UP001241377"/>
    </source>
</evidence>
<name>A0ACC2WIP0_9TREE</name>
<comment type="caution">
    <text evidence="1">The sequence shown here is derived from an EMBL/GenBank/DDBJ whole genome shotgun (WGS) entry which is preliminary data.</text>
</comment>
<dbReference type="EMBL" id="JASBWR010000009">
    <property type="protein sequence ID" value="KAJ9111079.1"/>
    <property type="molecule type" value="Genomic_DNA"/>
</dbReference>
<accession>A0ACC2WIP0</accession>
<evidence type="ECO:0000313" key="1">
    <source>
        <dbReference type="EMBL" id="KAJ9111079.1"/>
    </source>
</evidence>